<protein>
    <submittedName>
        <fullName evidence="7">D-glycerate dehydrogenase</fullName>
    </submittedName>
</protein>
<dbReference type="SUPFAM" id="SSF52283">
    <property type="entry name" value="Formate/glycerate dehydrogenase catalytic domain-like"/>
    <property type="match status" value="1"/>
</dbReference>
<dbReference type="Proteomes" id="UP000740557">
    <property type="component" value="Unassembled WGS sequence"/>
</dbReference>
<evidence type="ECO:0000256" key="4">
    <source>
        <dbReference type="RuleBase" id="RU003719"/>
    </source>
</evidence>
<dbReference type="SUPFAM" id="SSF51735">
    <property type="entry name" value="NAD(P)-binding Rossmann-fold domains"/>
    <property type="match status" value="1"/>
</dbReference>
<feature type="domain" description="D-isomer specific 2-hydroxyacid dehydrogenase catalytic" evidence="5">
    <location>
        <begin position="3"/>
        <end position="318"/>
    </location>
</feature>
<dbReference type="PANTHER" id="PTHR42789:SF1">
    <property type="entry name" value="D-ISOMER SPECIFIC 2-HYDROXYACID DEHYDROGENASE FAMILY PROTEIN (AFU_ORTHOLOGUE AFUA_6G10090)"/>
    <property type="match status" value="1"/>
</dbReference>
<dbReference type="InterPro" id="IPR029753">
    <property type="entry name" value="D-isomer_DH_CS"/>
</dbReference>
<reference evidence="7" key="1">
    <citation type="submission" date="2020-04" db="EMBL/GenBank/DDBJ databases">
        <authorList>
            <person name="Zhang T."/>
        </authorList>
    </citation>
    <scope>NUCLEOTIDE SEQUENCE</scope>
    <source>
        <strain evidence="7">HKST-UBA79</strain>
    </source>
</reference>
<accession>A0A955EDC4</accession>
<dbReference type="Pfam" id="PF00389">
    <property type="entry name" value="2-Hacid_dh"/>
    <property type="match status" value="1"/>
</dbReference>
<dbReference type="CDD" id="cd05301">
    <property type="entry name" value="GDH"/>
    <property type="match status" value="1"/>
</dbReference>
<dbReference type="InterPro" id="IPR036291">
    <property type="entry name" value="NAD(P)-bd_dom_sf"/>
</dbReference>
<dbReference type="InterPro" id="IPR006139">
    <property type="entry name" value="D-isomer_2_OHA_DH_cat_dom"/>
</dbReference>
<name>A0A955EDC4_UNCKA</name>
<dbReference type="AlphaFoldDB" id="A0A955EDC4"/>
<keyword evidence="2 4" id="KW-0560">Oxidoreductase</keyword>
<evidence type="ECO:0000259" key="5">
    <source>
        <dbReference type="Pfam" id="PF00389"/>
    </source>
</evidence>
<evidence type="ECO:0000313" key="8">
    <source>
        <dbReference type="Proteomes" id="UP000740557"/>
    </source>
</evidence>
<dbReference type="PROSITE" id="PS00670">
    <property type="entry name" value="D_2_HYDROXYACID_DH_2"/>
    <property type="match status" value="1"/>
</dbReference>
<gene>
    <name evidence="7" type="ORF">KC980_03235</name>
</gene>
<dbReference type="GO" id="GO:0016616">
    <property type="term" value="F:oxidoreductase activity, acting on the CH-OH group of donors, NAD or NADP as acceptor"/>
    <property type="evidence" value="ECO:0007669"/>
    <property type="project" value="InterPro"/>
</dbReference>
<evidence type="ECO:0000259" key="6">
    <source>
        <dbReference type="Pfam" id="PF02826"/>
    </source>
</evidence>
<evidence type="ECO:0000313" key="7">
    <source>
        <dbReference type="EMBL" id="MCA9308501.1"/>
    </source>
</evidence>
<proteinExistence type="inferred from homology"/>
<evidence type="ECO:0000256" key="1">
    <source>
        <dbReference type="ARBA" id="ARBA00005854"/>
    </source>
</evidence>
<sequence>MKVLITRKIPRVVLDHLSKHTSLQIEMLEGEPLTEEQLIQKVQDVDALLTIIPDQITKAVINAAPNLKVISTYSVGYDHIDLKAATEKGIPVTNTPGDLTESVAEFTWALILAVAKKIVVSDKYVRSGCFKCWEPLLYMGPRINEKTLGLVGLGSIGCHVARMAKGFNMNVLYYDIKQNQKAELETGAKYVSLHDLLEKSDFVSIHVPLLPSTQHLIDLNALKKMKPTAYLVNTSRGPVIDEDALAKALEEKWIEGAALDVFEEEPHIYDKLMSLDNVILTPHIASATREARIQMARIAAENIIEVLINNKTPTNLVNRDLNA</sequence>
<dbReference type="GO" id="GO:0051287">
    <property type="term" value="F:NAD binding"/>
    <property type="evidence" value="ECO:0007669"/>
    <property type="project" value="InterPro"/>
</dbReference>
<evidence type="ECO:0000256" key="3">
    <source>
        <dbReference type="ARBA" id="ARBA00023027"/>
    </source>
</evidence>
<comment type="similarity">
    <text evidence="1 4">Belongs to the D-isomer specific 2-hydroxyacid dehydrogenase family.</text>
</comment>
<organism evidence="7 8">
    <name type="scientific">candidate division WWE3 bacterium</name>
    <dbReference type="NCBI Taxonomy" id="2053526"/>
    <lineage>
        <taxon>Bacteria</taxon>
        <taxon>Katanobacteria</taxon>
    </lineage>
</organism>
<dbReference type="PROSITE" id="PS00671">
    <property type="entry name" value="D_2_HYDROXYACID_DH_3"/>
    <property type="match status" value="1"/>
</dbReference>
<dbReference type="Pfam" id="PF02826">
    <property type="entry name" value="2-Hacid_dh_C"/>
    <property type="match status" value="1"/>
</dbReference>
<dbReference type="InterPro" id="IPR050857">
    <property type="entry name" value="D-2-hydroxyacid_DH"/>
</dbReference>
<dbReference type="InterPro" id="IPR006140">
    <property type="entry name" value="D-isomer_DH_NAD-bd"/>
</dbReference>
<reference evidence="7" key="2">
    <citation type="journal article" date="2021" name="Microbiome">
        <title>Successional dynamics and alternative stable states in a saline activated sludge microbial community over 9 years.</title>
        <authorList>
            <person name="Wang Y."/>
            <person name="Ye J."/>
            <person name="Ju F."/>
            <person name="Liu L."/>
            <person name="Boyd J.A."/>
            <person name="Deng Y."/>
            <person name="Parks D.H."/>
            <person name="Jiang X."/>
            <person name="Yin X."/>
            <person name="Woodcroft B.J."/>
            <person name="Tyson G.W."/>
            <person name="Hugenholtz P."/>
            <person name="Polz M.F."/>
            <person name="Zhang T."/>
        </authorList>
    </citation>
    <scope>NUCLEOTIDE SEQUENCE</scope>
    <source>
        <strain evidence="7">HKST-UBA79</strain>
    </source>
</reference>
<dbReference type="FunFam" id="3.40.50.720:FF:000203">
    <property type="entry name" value="D-3-phosphoglycerate dehydrogenase (SerA)"/>
    <property type="match status" value="1"/>
</dbReference>
<dbReference type="Gene3D" id="3.40.50.720">
    <property type="entry name" value="NAD(P)-binding Rossmann-like Domain"/>
    <property type="match status" value="2"/>
</dbReference>
<keyword evidence="3" id="KW-0520">NAD</keyword>
<feature type="domain" description="D-isomer specific 2-hydroxyacid dehydrogenase NAD-binding" evidence="6">
    <location>
        <begin position="109"/>
        <end position="285"/>
    </location>
</feature>
<comment type="caution">
    <text evidence="7">The sequence shown here is derived from an EMBL/GenBank/DDBJ whole genome shotgun (WGS) entry which is preliminary data.</text>
</comment>
<dbReference type="EMBL" id="JAGQNX010000097">
    <property type="protein sequence ID" value="MCA9308501.1"/>
    <property type="molecule type" value="Genomic_DNA"/>
</dbReference>
<evidence type="ECO:0000256" key="2">
    <source>
        <dbReference type="ARBA" id="ARBA00023002"/>
    </source>
</evidence>
<dbReference type="PANTHER" id="PTHR42789">
    <property type="entry name" value="D-ISOMER SPECIFIC 2-HYDROXYACID DEHYDROGENASE FAMILY PROTEIN (AFU_ORTHOLOGUE AFUA_6G10090)"/>
    <property type="match status" value="1"/>
</dbReference>